<dbReference type="Pfam" id="PF04375">
    <property type="entry name" value="HemX"/>
    <property type="match status" value="1"/>
</dbReference>
<reference evidence="5" key="1">
    <citation type="journal article" date="2019" name="Int. J. Syst. Evol. Microbiol.">
        <title>The Global Catalogue of Microorganisms (GCM) 10K type strain sequencing project: providing services to taxonomists for standard genome sequencing and annotation.</title>
        <authorList>
            <consortium name="The Broad Institute Genomics Platform"/>
            <consortium name="The Broad Institute Genome Sequencing Center for Infectious Disease"/>
            <person name="Wu L."/>
            <person name="Ma J."/>
        </authorList>
    </citation>
    <scope>NUCLEOTIDE SEQUENCE [LARGE SCALE GENOMIC DNA]</scope>
    <source>
        <strain evidence="5">JCM 17727</strain>
    </source>
</reference>
<feature type="compositionally biased region" description="Basic and acidic residues" evidence="2">
    <location>
        <begin position="1"/>
        <end position="24"/>
    </location>
</feature>
<keyword evidence="3" id="KW-0812">Transmembrane</keyword>
<feature type="region of interest" description="Disordered" evidence="2">
    <location>
        <begin position="1"/>
        <end position="71"/>
    </location>
</feature>
<evidence type="ECO:0000256" key="3">
    <source>
        <dbReference type="SAM" id="Phobius"/>
    </source>
</evidence>
<evidence type="ECO:0000256" key="2">
    <source>
        <dbReference type="SAM" id="MobiDB-lite"/>
    </source>
</evidence>
<keyword evidence="3" id="KW-1133">Transmembrane helix</keyword>
<dbReference type="Proteomes" id="UP001501294">
    <property type="component" value="Unassembled WGS sequence"/>
</dbReference>
<feature type="coiled-coil region" evidence="1">
    <location>
        <begin position="104"/>
        <end position="170"/>
    </location>
</feature>
<dbReference type="PANTHER" id="PTHR38043">
    <property type="entry name" value="PROTEIN HEMX"/>
    <property type="match status" value="1"/>
</dbReference>
<evidence type="ECO:0000313" key="4">
    <source>
        <dbReference type="EMBL" id="GAA4346027.1"/>
    </source>
</evidence>
<dbReference type="InterPro" id="IPR007470">
    <property type="entry name" value="HemX"/>
</dbReference>
<keyword evidence="1" id="KW-0175">Coiled coil</keyword>
<feature type="region of interest" description="Disordered" evidence="2">
    <location>
        <begin position="407"/>
        <end position="447"/>
    </location>
</feature>
<gene>
    <name evidence="4" type="ORF">GCM10023150_06970</name>
</gene>
<proteinExistence type="predicted"/>
<name>A0ABP8HWF1_9GAMM</name>
<comment type="caution">
    <text evidence="4">The sequence shown here is derived from an EMBL/GenBank/DDBJ whole genome shotgun (WGS) entry which is preliminary data.</text>
</comment>
<evidence type="ECO:0000313" key="5">
    <source>
        <dbReference type="Proteomes" id="UP001501294"/>
    </source>
</evidence>
<dbReference type="RefSeq" id="WP_223576982.1">
    <property type="nucleotide sequence ID" value="NZ_BAABFU010000001.1"/>
</dbReference>
<keyword evidence="5" id="KW-1185">Reference proteome</keyword>
<protein>
    <submittedName>
        <fullName evidence="4">Uncharacterized protein</fullName>
    </submittedName>
</protein>
<feature type="transmembrane region" description="Helical" evidence="3">
    <location>
        <begin position="75"/>
        <end position="95"/>
    </location>
</feature>
<organism evidence="4 5">
    <name type="scientific">Kangiella taiwanensis</name>
    <dbReference type="NCBI Taxonomy" id="1079179"/>
    <lineage>
        <taxon>Bacteria</taxon>
        <taxon>Pseudomonadati</taxon>
        <taxon>Pseudomonadota</taxon>
        <taxon>Gammaproteobacteria</taxon>
        <taxon>Kangiellales</taxon>
        <taxon>Kangiellaceae</taxon>
        <taxon>Kangiella</taxon>
    </lineage>
</organism>
<feature type="compositionally biased region" description="Acidic residues" evidence="2">
    <location>
        <begin position="438"/>
        <end position="447"/>
    </location>
</feature>
<feature type="compositionally biased region" description="Low complexity" evidence="2">
    <location>
        <begin position="408"/>
        <end position="427"/>
    </location>
</feature>
<sequence length="447" mass="50030">MSNKENNTESHEPRNDLQAEEQSHHSKNNTKDSAQSNDADQVAADSAFDDSSSETPSSSPPNKPKSKGTSGAKPIKWFIVVVVLAAIAYAVYFGWEKWQDYQDNMNKADRIDQIEQQLSQQNTNIQSKLSSQNQKLDSLASELQDNQRYITQLQDQLRTTQRKFQALSSEKQQDWLFNEAEYLIREASYKLHFTDDAASIIALLQAADAQLSELNDGTLTNLRQAISQDISAVRGSGNLDIEGIAIAIETLKNNLNQLELASVQLQSDSAQPIESTDEADISSWQHFKNSVSDAASKYYTVHQFDESTQPFISPQKDRLLRENILLNLQTAQLAALQNNQSLYESNLDNVKQWVEQYFKQKPATTQAYLQQLNELVDRSVELDLPASLQSYQVISEISQQKVNRWLESDNSATESDSSTSDTSISGSPTESAGSTQPDSDDEEEPSE</sequence>
<dbReference type="EMBL" id="BAABFU010000001">
    <property type="protein sequence ID" value="GAA4346027.1"/>
    <property type="molecule type" value="Genomic_DNA"/>
</dbReference>
<feature type="coiled-coil region" evidence="1">
    <location>
        <begin position="241"/>
        <end position="268"/>
    </location>
</feature>
<dbReference type="PANTHER" id="PTHR38043:SF1">
    <property type="entry name" value="PROTEIN HEMX"/>
    <property type="match status" value="1"/>
</dbReference>
<accession>A0ABP8HWF1</accession>
<evidence type="ECO:0000256" key="1">
    <source>
        <dbReference type="SAM" id="Coils"/>
    </source>
</evidence>
<keyword evidence="3" id="KW-0472">Membrane</keyword>